<reference evidence="1" key="1">
    <citation type="submission" date="2021-12" db="EMBL/GenBank/DDBJ databases">
        <title>Novel species in genus Dyadobacter.</title>
        <authorList>
            <person name="Ma C."/>
        </authorList>
    </citation>
    <scope>NUCLEOTIDE SEQUENCE</scope>
    <source>
        <strain evidence="1">LJ419</strain>
    </source>
</reference>
<dbReference type="Proteomes" id="UP001139000">
    <property type="component" value="Unassembled WGS sequence"/>
</dbReference>
<comment type="caution">
    <text evidence="1">The sequence shown here is derived from an EMBL/GenBank/DDBJ whole genome shotgun (WGS) entry which is preliminary data.</text>
</comment>
<name>A0A9X1TJJ0_9BACT</name>
<organism evidence="1 2">
    <name type="scientific">Dyadobacter chenwenxiniae</name>
    <dbReference type="NCBI Taxonomy" id="2906456"/>
    <lineage>
        <taxon>Bacteria</taxon>
        <taxon>Pseudomonadati</taxon>
        <taxon>Bacteroidota</taxon>
        <taxon>Cytophagia</taxon>
        <taxon>Cytophagales</taxon>
        <taxon>Spirosomataceae</taxon>
        <taxon>Dyadobacter</taxon>
    </lineage>
</organism>
<gene>
    <name evidence="1" type="ORF">LXM26_01405</name>
</gene>
<protein>
    <submittedName>
        <fullName evidence="1">Uncharacterized protein</fullName>
    </submittedName>
</protein>
<keyword evidence="2" id="KW-1185">Reference proteome</keyword>
<accession>A0A9X1TJJ0</accession>
<sequence length="106" mass="11981">MSTETMLEEAVAGKEAREVADKKAIIVFCKSSIMTRIRGRNTQWDIEIGGTDEDREKQLAQIIKAYRAAPAALHTFKLKNDADKTETIEAQIVYISRWKLSLVEPV</sequence>
<dbReference type="EMBL" id="JAJTTC010000001">
    <property type="protein sequence ID" value="MCF0060133.1"/>
    <property type="molecule type" value="Genomic_DNA"/>
</dbReference>
<evidence type="ECO:0000313" key="1">
    <source>
        <dbReference type="EMBL" id="MCF0060133.1"/>
    </source>
</evidence>
<dbReference type="RefSeq" id="WP_234652668.1">
    <property type="nucleotide sequence ID" value="NZ_CP094997.1"/>
</dbReference>
<evidence type="ECO:0000313" key="2">
    <source>
        <dbReference type="Proteomes" id="UP001139000"/>
    </source>
</evidence>
<proteinExistence type="predicted"/>
<dbReference type="AlphaFoldDB" id="A0A9X1TJJ0"/>